<accession>A0AAW1NC16</accession>
<dbReference type="PANTHER" id="PTHR47967">
    <property type="entry name" value="OS07G0603500 PROTEIN-RELATED"/>
    <property type="match status" value="1"/>
</dbReference>
<dbReference type="GO" id="GO:0005576">
    <property type="term" value="C:extracellular region"/>
    <property type="evidence" value="ECO:0007669"/>
    <property type="project" value="TreeGrafter"/>
</dbReference>
<reference evidence="7" key="1">
    <citation type="submission" date="2024-03" db="EMBL/GenBank/DDBJ databases">
        <title>WGS assembly of Saponaria officinalis var. Norfolk2.</title>
        <authorList>
            <person name="Jenkins J."/>
            <person name="Shu S."/>
            <person name="Grimwood J."/>
            <person name="Barry K."/>
            <person name="Goodstein D."/>
            <person name="Schmutz J."/>
            <person name="Leebens-Mack J."/>
            <person name="Osbourn A."/>
        </authorList>
    </citation>
    <scope>NUCLEOTIDE SEQUENCE [LARGE SCALE GENOMIC DNA]</scope>
    <source>
        <strain evidence="7">JIC</strain>
    </source>
</reference>
<keyword evidence="4" id="KW-0378">Hydrolase</keyword>
<keyword evidence="2" id="KW-0645">Protease</keyword>
<name>A0AAW1NC16_SAPOF</name>
<comment type="caution">
    <text evidence="7">The sequence shown here is derived from an EMBL/GenBank/DDBJ whole genome shotgun (WGS) entry which is preliminary data.</text>
</comment>
<dbReference type="InterPro" id="IPR032861">
    <property type="entry name" value="TAXi_N"/>
</dbReference>
<dbReference type="Pfam" id="PF14543">
    <property type="entry name" value="TAXi_N"/>
    <property type="match status" value="1"/>
</dbReference>
<dbReference type="Gene3D" id="2.40.70.10">
    <property type="entry name" value="Acid Proteases"/>
    <property type="match status" value="2"/>
</dbReference>
<keyword evidence="3" id="KW-0064">Aspartyl protease</keyword>
<evidence type="ECO:0000256" key="1">
    <source>
        <dbReference type="ARBA" id="ARBA00007447"/>
    </source>
</evidence>
<dbReference type="CDD" id="cd05476">
    <property type="entry name" value="pepsin_A_like_plant"/>
    <property type="match status" value="1"/>
</dbReference>
<dbReference type="InterPro" id="IPR051708">
    <property type="entry name" value="Plant_Aspart_Prot_A1"/>
</dbReference>
<evidence type="ECO:0000256" key="5">
    <source>
        <dbReference type="ARBA" id="ARBA00023180"/>
    </source>
</evidence>
<evidence type="ECO:0000313" key="8">
    <source>
        <dbReference type="Proteomes" id="UP001443914"/>
    </source>
</evidence>
<dbReference type="InterPro" id="IPR032799">
    <property type="entry name" value="TAXi_C"/>
</dbReference>
<protein>
    <recommendedName>
        <fullName evidence="6">Peptidase A1 domain-containing protein</fullName>
    </recommendedName>
</protein>
<keyword evidence="5" id="KW-0325">Glycoprotein</keyword>
<dbReference type="InterPro" id="IPR034161">
    <property type="entry name" value="Pepsin-like_plant"/>
</dbReference>
<dbReference type="InterPro" id="IPR021109">
    <property type="entry name" value="Peptidase_aspartic_dom_sf"/>
</dbReference>
<dbReference type="GO" id="GO:0006508">
    <property type="term" value="P:proteolysis"/>
    <property type="evidence" value="ECO:0007669"/>
    <property type="project" value="UniProtKB-KW"/>
</dbReference>
<dbReference type="SUPFAM" id="SSF50630">
    <property type="entry name" value="Acid proteases"/>
    <property type="match status" value="1"/>
</dbReference>
<evidence type="ECO:0000259" key="6">
    <source>
        <dbReference type="PROSITE" id="PS51767"/>
    </source>
</evidence>
<evidence type="ECO:0000256" key="3">
    <source>
        <dbReference type="ARBA" id="ARBA00022750"/>
    </source>
</evidence>
<feature type="domain" description="Peptidase A1" evidence="6">
    <location>
        <begin position="85"/>
        <end position="447"/>
    </location>
</feature>
<dbReference type="EMBL" id="JBDFQZ010000001">
    <property type="protein sequence ID" value="KAK9755380.1"/>
    <property type="molecule type" value="Genomic_DNA"/>
</dbReference>
<dbReference type="GO" id="GO:0004190">
    <property type="term" value="F:aspartic-type endopeptidase activity"/>
    <property type="evidence" value="ECO:0007669"/>
    <property type="project" value="UniProtKB-KW"/>
</dbReference>
<organism evidence="7 8">
    <name type="scientific">Saponaria officinalis</name>
    <name type="common">Common soapwort</name>
    <name type="synonym">Lychnis saponaria</name>
    <dbReference type="NCBI Taxonomy" id="3572"/>
    <lineage>
        <taxon>Eukaryota</taxon>
        <taxon>Viridiplantae</taxon>
        <taxon>Streptophyta</taxon>
        <taxon>Embryophyta</taxon>
        <taxon>Tracheophyta</taxon>
        <taxon>Spermatophyta</taxon>
        <taxon>Magnoliopsida</taxon>
        <taxon>eudicotyledons</taxon>
        <taxon>Gunneridae</taxon>
        <taxon>Pentapetalae</taxon>
        <taxon>Caryophyllales</taxon>
        <taxon>Caryophyllaceae</taxon>
        <taxon>Caryophylleae</taxon>
        <taxon>Saponaria</taxon>
    </lineage>
</organism>
<evidence type="ECO:0000256" key="2">
    <source>
        <dbReference type="ARBA" id="ARBA00022670"/>
    </source>
</evidence>
<dbReference type="AlphaFoldDB" id="A0AAW1NC16"/>
<evidence type="ECO:0000256" key="4">
    <source>
        <dbReference type="ARBA" id="ARBA00022801"/>
    </source>
</evidence>
<comment type="similarity">
    <text evidence="1">Belongs to the peptidase A1 family.</text>
</comment>
<proteinExistence type="inferred from homology"/>
<dbReference type="Pfam" id="PF14541">
    <property type="entry name" value="TAXi_C"/>
    <property type="match status" value="1"/>
</dbReference>
<sequence length="455" mass="51544">MILIDEARDEENAKIKGLQLKLIHIDSPNSPMYQPGLSTLERAKRLVAISESRMRYLFPNMAHKLMSQNYKPDVTAPLYKQDFTYFVEIGIGRFFDHTNYYYHTNYLKFDTRSDITWTQCEGCRNCFPQQSPLFPKSASITYQPLGCKQCPNCQCNHDQTTMVLNYVDGTQIKGILATETFSFPLPYLLLDESVDAIAFACAIDIQNFRSGYYPNNIITGILAMGSGKFSLISQIGNRVNYQFSYCLPDNKNLALQTFLSFGDYIVKPPIMFTTPLHILPNHNGYCLTLDDIGVDGQKLNIPSNLFALNPDNSGGTIIDPGTVLTYIVPDAFDILIKAITDYISNLNVLLHRYQSQTYGFEACWEPLVNSPTVYLPSLTFYFENNAELLVQSSEVFWIFPEPGINQPGLYCLTIRRSEPHAANVIGSSVQTNQRFVYDVAKLELSFASEMCTMYT</sequence>
<dbReference type="Proteomes" id="UP001443914">
    <property type="component" value="Unassembled WGS sequence"/>
</dbReference>
<dbReference type="PANTHER" id="PTHR47967:SF123">
    <property type="entry name" value="ASPARTIC PROTEINASE NEPENTHESIN-1-LIKE"/>
    <property type="match status" value="1"/>
</dbReference>
<dbReference type="PROSITE" id="PS51767">
    <property type="entry name" value="PEPTIDASE_A1"/>
    <property type="match status" value="1"/>
</dbReference>
<keyword evidence="8" id="KW-1185">Reference proteome</keyword>
<evidence type="ECO:0000313" key="7">
    <source>
        <dbReference type="EMBL" id="KAK9755380.1"/>
    </source>
</evidence>
<gene>
    <name evidence="7" type="ORF">RND81_01G021100</name>
</gene>
<dbReference type="InterPro" id="IPR033121">
    <property type="entry name" value="PEPTIDASE_A1"/>
</dbReference>